<dbReference type="Pfam" id="PF09335">
    <property type="entry name" value="VTT_dom"/>
    <property type="match status" value="1"/>
</dbReference>
<dbReference type="PANTHER" id="PTHR12677:SF59">
    <property type="entry name" value="GOLGI APPARATUS MEMBRANE PROTEIN TVP38-RELATED"/>
    <property type="match status" value="1"/>
</dbReference>
<keyword evidence="5 6" id="KW-0472">Membrane</keyword>
<keyword evidence="4 6" id="KW-1133">Transmembrane helix</keyword>
<evidence type="ECO:0000313" key="9">
    <source>
        <dbReference type="Proteomes" id="UP000660861"/>
    </source>
</evidence>
<comment type="subcellular location">
    <subcellularLocation>
        <location evidence="1 6">Cell membrane</location>
        <topology evidence="1 6">Multi-pass membrane protein</topology>
    </subcellularLocation>
</comment>
<name>A0A926EAR2_9FIRM</name>
<proteinExistence type="inferred from homology"/>
<dbReference type="AlphaFoldDB" id="A0A926EAR2"/>
<evidence type="ECO:0000259" key="7">
    <source>
        <dbReference type="Pfam" id="PF09335"/>
    </source>
</evidence>
<protein>
    <recommendedName>
        <fullName evidence="6">TVP38/TMEM64 family membrane protein</fullName>
    </recommendedName>
</protein>
<dbReference type="RefSeq" id="WP_262398159.1">
    <property type="nucleotide sequence ID" value="NZ_JACRTC010000006.1"/>
</dbReference>
<gene>
    <name evidence="8" type="ORF">H8709_09550</name>
</gene>
<keyword evidence="2 6" id="KW-1003">Cell membrane</keyword>
<accession>A0A926EAR2</accession>
<evidence type="ECO:0000256" key="3">
    <source>
        <dbReference type="ARBA" id="ARBA00022692"/>
    </source>
</evidence>
<feature type="domain" description="VTT" evidence="7">
    <location>
        <begin position="62"/>
        <end position="180"/>
    </location>
</feature>
<dbReference type="Proteomes" id="UP000660861">
    <property type="component" value="Unassembled WGS sequence"/>
</dbReference>
<comment type="similarity">
    <text evidence="6">Belongs to the TVP38/TMEM64 family.</text>
</comment>
<keyword evidence="3 6" id="KW-0812">Transmembrane</keyword>
<evidence type="ECO:0000256" key="1">
    <source>
        <dbReference type="ARBA" id="ARBA00004651"/>
    </source>
</evidence>
<feature type="transmembrane region" description="Helical" evidence="6">
    <location>
        <begin position="133"/>
        <end position="153"/>
    </location>
</feature>
<evidence type="ECO:0000256" key="2">
    <source>
        <dbReference type="ARBA" id="ARBA00022475"/>
    </source>
</evidence>
<evidence type="ECO:0000256" key="5">
    <source>
        <dbReference type="ARBA" id="ARBA00023136"/>
    </source>
</evidence>
<dbReference type="EMBL" id="JACRTC010000006">
    <property type="protein sequence ID" value="MBC8571070.1"/>
    <property type="molecule type" value="Genomic_DNA"/>
</dbReference>
<feature type="transmembrane region" description="Helical" evidence="6">
    <location>
        <begin position="159"/>
        <end position="178"/>
    </location>
</feature>
<evidence type="ECO:0000256" key="4">
    <source>
        <dbReference type="ARBA" id="ARBA00022989"/>
    </source>
</evidence>
<organism evidence="8 9">
    <name type="scientific">Zongyangia hominis</name>
    <dbReference type="NCBI Taxonomy" id="2763677"/>
    <lineage>
        <taxon>Bacteria</taxon>
        <taxon>Bacillati</taxon>
        <taxon>Bacillota</taxon>
        <taxon>Clostridia</taxon>
        <taxon>Eubacteriales</taxon>
        <taxon>Oscillospiraceae</taxon>
        <taxon>Zongyangia</taxon>
    </lineage>
</organism>
<feature type="transmembrane region" description="Helical" evidence="6">
    <location>
        <begin position="190"/>
        <end position="212"/>
    </location>
</feature>
<reference evidence="8" key="1">
    <citation type="submission" date="2020-08" db="EMBL/GenBank/DDBJ databases">
        <title>Genome public.</title>
        <authorList>
            <person name="Liu C."/>
            <person name="Sun Q."/>
        </authorList>
    </citation>
    <scope>NUCLEOTIDE SEQUENCE</scope>
    <source>
        <strain evidence="8">NSJ-54</strain>
    </source>
</reference>
<dbReference type="InterPro" id="IPR015414">
    <property type="entry name" value="TMEM64"/>
</dbReference>
<dbReference type="PANTHER" id="PTHR12677">
    <property type="entry name" value="GOLGI APPARATUS MEMBRANE PROTEIN TVP38-RELATED"/>
    <property type="match status" value="1"/>
</dbReference>
<feature type="transmembrane region" description="Helical" evidence="6">
    <location>
        <begin position="47"/>
        <end position="71"/>
    </location>
</feature>
<sequence length="217" mass="23647">MKIFGYVKFLPFVAILVAVIFFGANLKNISFEQLVSYSPSSFWLAGLFFLGVYALKSVSVIFPLVAIYLAAGAIFPVPWAIFVNLVGLAVCTTLPYVLGKICGKEAVSTILGRFKKAKQLEELSMQNGVMVSYLLRVVSILPGDVVSMFLGAYGIRYSSYLVGSVLGLAPIMIPATMVGQSITSPFSMKFIIPFLVMIAISLITSLLCNRWMKRGKA</sequence>
<comment type="caution">
    <text evidence="8">The sequence shown here is derived from an EMBL/GenBank/DDBJ whole genome shotgun (WGS) entry which is preliminary data.</text>
</comment>
<feature type="transmembrane region" description="Helical" evidence="6">
    <location>
        <begin position="6"/>
        <end position="26"/>
    </location>
</feature>
<evidence type="ECO:0000313" key="8">
    <source>
        <dbReference type="EMBL" id="MBC8571070.1"/>
    </source>
</evidence>
<dbReference type="GO" id="GO:0005886">
    <property type="term" value="C:plasma membrane"/>
    <property type="evidence" value="ECO:0007669"/>
    <property type="project" value="UniProtKB-SubCell"/>
</dbReference>
<evidence type="ECO:0000256" key="6">
    <source>
        <dbReference type="RuleBase" id="RU366058"/>
    </source>
</evidence>
<dbReference type="InterPro" id="IPR032816">
    <property type="entry name" value="VTT_dom"/>
</dbReference>
<keyword evidence="9" id="KW-1185">Reference proteome</keyword>